<proteinExistence type="predicted"/>
<gene>
    <name evidence="1" type="ORF">ABIC98_000203</name>
</gene>
<keyword evidence="2" id="KW-1185">Reference proteome</keyword>
<evidence type="ECO:0000313" key="1">
    <source>
        <dbReference type="EMBL" id="MET3770579.1"/>
    </source>
</evidence>
<accession>A0ACC6TA75</accession>
<sequence>MTSLMVSMTAFIAGVKDRLTREEKGATMVEYGIMVAFIAVIVMAAVIILGPEIAGLFTDVSTAIP</sequence>
<reference evidence="1" key="1">
    <citation type="submission" date="2024-06" db="EMBL/GenBank/DDBJ databases">
        <title>Genomic Encyclopedia of Type Strains, Phase IV (KMG-IV): sequencing the most valuable type-strain genomes for metagenomic binning, comparative biology and taxonomic classification.</title>
        <authorList>
            <person name="Goeker M."/>
        </authorList>
    </citation>
    <scope>NUCLEOTIDE SEQUENCE</scope>
    <source>
        <strain evidence="1">SJCon</strain>
    </source>
</reference>
<comment type="caution">
    <text evidence="1">The sequence shown here is derived from an EMBL/GenBank/DDBJ whole genome shotgun (WGS) entry which is preliminary data.</text>
</comment>
<dbReference type="Proteomes" id="UP001549207">
    <property type="component" value="Unassembled WGS sequence"/>
</dbReference>
<dbReference type="EMBL" id="JBEPNJ010000001">
    <property type="protein sequence ID" value="MET3770579.1"/>
    <property type="molecule type" value="Genomic_DNA"/>
</dbReference>
<evidence type="ECO:0000313" key="2">
    <source>
        <dbReference type="Proteomes" id="UP001549207"/>
    </source>
</evidence>
<protein>
    <submittedName>
        <fullName evidence="1">Pilus assembly protein Flp/PilA</fullName>
    </submittedName>
</protein>
<name>A0ACC6TA75_9MICC</name>
<organism evidence="1 2">
    <name type="scientific">Arthrobacter nitrophenolicus</name>
    <dbReference type="NCBI Taxonomy" id="683150"/>
    <lineage>
        <taxon>Bacteria</taxon>
        <taxon>Bacillati</taxon>
        <taxon>Actinomycetota</taxon>
        <taxon>Actinomycetes</taxon>
        <taxon>Micrococcales</taxon>
        <taxon>Micrococcaceae</taxon>
        <taxon>Arthrobacter</taxon>
    </lineage>
</organism>